<dbReference type="EMBL" id="JAGIQL010000007">
    <property type="protein sequence ID" value="MBP0456594.1"/>
    <property type="molecule type" value="Genomic_DNA"/>
</dbReference>
<dbReference type="GO" id="GO:0008641">
    <property type="term" value="F:ubiquitin-like modifier activating enzyme activity"/>
    <property type="evidence" value="ECO:0007669"/>
    <property type="project" value="InterPro"/>
</dbReference>
<dbReference type="InterPro" id="IPR035985">
    <property type="entry name" value="Ubiquitin-activating_enz"/>
</dbReference>
<organism evidence="1 2">
    <name type="scientific">Streptomyces montanisoli</name>
    <dbReference type="NCBI Taxonomy" id="2798581"/>
    <lineage>
        <taxon>Bacteria</taxon>
        <taxon>Bacillati</taxon>
        <taxon>Actinomycetota</taxon>
        <taxon>Actinomycetes</taxon>
        <taxon>Kitasatosporales</taxon>
        <taxon>Streptomycetaceae</taxon>
        <taxon>Streptomyces</taxon>
    </lineage>
</organism>
<dbReference type="Gene3D" id="3.40.50.720">
    <property type="entry name" value="NAD(P)-binding Rossmann-like Domain"/>
    <property type="match status" value="1"/>
</dbReference>
<comment type="caution">
    <text evidence="1">The sequence shown here is derived from an EMBL/GenBank/DDBJ whole genome shotgun (WGS) entry which is preliminary data.</text>
</comment>
<dbReference type="AlphaFoldDB" id="A0A940RWH0"/>
<reference evidence="1" key="1">
    <citation type="submission" date="2021-03" db="EMBL/GenBank/DDBJ databases">
        <title>Whole genome sequence of Streptomyces bomunensis MMS17-BM035.</title>
        <authorList>
            <person name="Lee J.H."/>
        </authorList>
    </citation>
    <scope>NUCLEOTIDE SEQUENCE</scope>
    <source>
        <strain evidence="1">MMS17-BM035</strain>
    </source>
</reference>
<evidence type="ECO:0000313" key="1">
    <source>
        <dbReference type="EMBL" id="MBP0456594.1"/>
    </source>
</evidence>
<sequence>MTNGNPRVRKSVTVIGHSPDVVEFRTGIWNMRSYTVTDDSGSGKMFALVSALDGTASLQEVAERHEVDVTDVEAVTGHLAELGVLGDGPVSALDAYLDDMPALGRTEPSRQASKVLLLGDPVLTGSVRDALGDGHDLPVLRPGEDDPLVRRLRTVDPAVLHDGLRLRMLAEEFEQWRGAFAVVTASVIDPQRLQVFNRLAARLGIAFIHGALDGPYLFAGPTVLPGRSACYECFESRVAMNLREKSSYVAYKAALARGAVRHGNPPAATPVAALLASHLALETVNYLHTGTAFTLDKVLGVHVPTMEIAYHEVLRLPGCAGCGTVAERDDSPLYFDPRTWLDV</sequence>
<protein>
    <submittedName>
        <fullName evidence="1">TOMM leader peptide-binding protein</fullName>
    </submittedName>
</protein>
<dbReference type="RefSeq" id="WP_209338375.1">
    <property type="nucleotide sequence ID" value="NZ_JAGIQL010000007.1"/>
</dbReference>
<proteinExistence type="predicted"/>
<dbReference type="NCBIfam" id="TIGR03882">
    <property type="entry name" value="cyclo_dehyd_2"/>
    <property type="match status" value="1"/>
</dbReference>
<dbReference type="SUPFAM" id="SSF69572">
    <property type="entry name" value="Activating enzymes of the ubiquitin-like proteins"/>
    <property type="match status" value="1"/>
</dbReference>
<name>A0A940RWH0_9ACTN</name>
<dbReference type="InterPro" id="IPR022291">
    <property type="entry name" value="Bacteriocin_synth_cyclodeHase"/>
</dbReference>
<evidence type="ECO:0000313" key="2">
    <source>
        <dbReference type="Proteomes" id="UP000670475"/>
    </source>
</evidence>
<accession>A0A940RWH0</accession>
<gene>
    <name evidence="1" type="ORF">JFN87_03635</name>
</gene>
<keyword evidence="2" id="KW-1185">Reference proteome</keyword>
<dbReference type="Proteomes" id="UP000670475">
    <property type="component" value="Unassembled WGS sequence"/>
</dbReference>